<evidence type="ECO:0000256" key="1">
    <source>
        <dbReference type="SAM" id="MobiDB-lite"/>
    </source>
</evidence>
<name>A0A7S4PYE4_9DINO</name>
<accession>A0A7S4PYE4</accession>
<dbReference type="EMBL" id="HBNR01007853">
    <property type="protein sequence ID" value="CAE4565541.1"/>
    <property type="molecule type" value="Transcribed_RNA"/>
</dbReference>
<reference evidence="2" key="1">
    <citation type="submission" date="2021-01" db="EMBL/GenBank/DDBJ databases">
        <authorList>
            <person name="Corre E."/>
            <person name="Pelletier E."/>
            <person name="Niang G."/>
            <person name="Scheremetjew M."/>
            <person name="Finn R."/>
            <person name="Kale V."/>
            <person name="Holt S."/>
            <person name="Cochrane G."/>
            <person name="Meng A."/>
            <person name="Brown T."/>
            <person name="Cohen L."/>
        </authorList>
    </citation>
    <scope>NUCLEOTIDE SEQUENCE</scope>
    <source>
        <strain evidence="2">CCMP3105</strain>
    </source>
</reference>
<organism evidence="2">
    <name type="scientific">Alexandrium monilatum</name>
    <dbReference type="NCBI Taxonomy" id="311494"/>
    <lineage>
        <taxon>Eukaryota</taxon>
        <taxon>Sar</taxon>
        <taxon>Alveolata</taxon>
        <taxon>Dinophyceae</taxon>
        <taxon>Gonyaulacales</taxon>
        <taxon>Pyrocystaceae</taxon>
        <taxon>Alexandrium</taxon>
    </lineage>
</organism>
<sequence length="103" mass="10282">MGAVTSWQKALSGAGVASSGSPTSAQTFCLASLKFSPRSHCIILLSSMTASPLNPFALKVEAPAAEIVPEGGDAHANLDASHQGAAVGRIDDVGVFDGLAGTD</sequence>
<protein>
    <submittedName>
        <fullName evidence="2">Uncharacterized protein</fullName>
    </submittedName>
</protein>
<evidence type="ECO:0000313" key="2">
    <source>
        <dbReference type="EMBL" id="CAE4565541.1"/>
    </source>
</evidence>
<feature type="region of interest" description="Disordered" evidence="1">
    <location>
        <begin position="1"/>
        <end position="24"/>
    </location>
</feature>
<feature type="compositionally biased region" description="Low complexity" evidence="1">
    <location>
        <begin position="12"/>
        <end position="24"/>
    </location>
</feature>
<proteinExistence type="predicted"/>
<gene>
    <name evidence="2" type="ORF">AMON00008_LOCUS5160</name>
</gene>
<dbReference type="AlphaFoldDB" id="A0A7S4PYE4"/>